<keyword evidence="2" id="KW-1185">Reference proteome</keyword>
<organism evidence="1 2">
    <name type="scientific">Trifolium medium</name>
    <dbReference type="NCBI Taxonomy" id="97028"/>
    <lineage>
        <taxon>Eukaryota</taxon>
        <taxon>Viridiplantae</taxon>
        <taxon>Streptophyta</taxon>
        <taxon>Embryophyta</taxon>
        <taxon>Tracheophyta</taxon>
        <taxon>Spermatophyta</taxon>
        <taxon>Magnoliopsida</taxon>
        <taxon>eudicotyledons</taxon>
        <taxon>Gunneridae</taxon>
        <taxon>Pentapetalae</taxon>
        <taxon>rosids</taxon>
        <taxon>fabids</taxon>
        <taxon>Fabales</taxon>
        <taxon>Fabaceae</taxon>
        <taxon>Papilionoideae</taxon>
        <taxon>50 kb inversion clade</taxon>
        <taxon>NPAAA clade</taxon>
        <taxon>Hologalegina</taxon>
        <taxon>IRL clade</taxon>
        <taxon>Trifolieae</taxon>
        <taxon>Trifolium</taxon>
    </lineage>
</organism>
<feature type="non-terminal residue" evidence="1">
    <location>
        <position position="104"/>
    </location>
</feature>
<dbReference type="AlphaFoldDB" id="A0A392QZF8"/>
<evidence type="ECO:0000313" key="1">
    <source>
        <dbReference type="EMBL" id="MCI29733.1"/>
    </source>
</evidence>
<name>A0A392QZF8_9FABA</name>
<protein>
    <submittedName>
        <fullName evidence="1">Uncharacterized protein</fullName>
    </submittedName>
</protein>
<reference evidence="1 2" key="1">
    <citation type="journal article" date="2018" name="Front. Plant Sci.">
        <title>Red Clover (Trifolium pratense) and Zigzag Clover (T. medium) - A Picture of Genomic Similarities and Differences.</title>
        <authorList>
            <person name="Dluhosova J."/>
            <person name="Istvanek J."/>
            <person name="Nedelnik J."/>
            <person name="Repkova J."/>
        </authorList>
    </citation>
    <scope>NUCLEOTIDE SEQUENCE [LARGE SCALE GENOMIC DNA]</scope>
    <source>
        <strain evidence="2">cv. 10/8</strain>
        <tissue evidence="1">Leaf</tissue>
    </source>
</reference>
<evidence type="ECO:0000313" key="2">
    <source>
        <dbReference type="Proteomes" id="UP000265520"/>
    </source>
</evidence>
<dbReference type="Proteomes" id="UP000265520">
    <property type="component" value="Unassembled WGS sequence"/>
</dbReference>
<dbReference type="EMBL" id="LXQA010174591">
    <property type="protein sequence ID" value="MCI29733.1"/>
    <property type="molecule type" value="Genomic_DNA"/>
</dbReference>
<sequence>MRHGPQLSNLMYDGEGGRLFPFYWNSDPRAIKGVHDAHLTTFERETVAFLDSFCHLDTKDLLQCETNVDSIVEYLKRMKTVSENDWLSYLTKSTQKKDNPDEPV</sequence>
<accession>A0A392QZF8</accession>
<proteinExistence type="predicted"/>
<comment type="caution">
    <text evidence="1">The sequence shown here is derived from an EMBL/GenBank/DDBJ whole genome shotgun (WGS) entry which is preliminary data.</text>
</comment>